<evidence type="ECO:0000313" key="1">
    <source>
        <dbReference type="EMBL" id="KDO22896.1"/>
    </source>
</evidence>
<proteinExistence type="predicted"/>
<dbReference type="Gene3D" id="3.80.10.10">
    <property type="entry name" value="Ribonuclease Inhibitor"/>
    <property type="match status" value="1"/>
</dbReference>
<gene>
    <name evidence="1" type="ORF">SPRG_12033</name>
</gene>
<organism evidence="1 2">
    <name type="scientific">Saprolegnia parasitica (strain CBS 223.65)</name>
    <dbReference type="NCBI Taxonomy" id="695850"/>
    <lineage>
        <taxon>Eukaryota</taxon>
        <taxon>Sar</taxon>
        <taxon>Stramenopiles</taxon>
        <taxon>Oomycota</taxon>
        <taxon>Saprolegniomycetes</taxon>
        <taxon>Saprolegniales</taxon>
        <taxon>Saprolegniaceae</taxon>
        <taxon>Saprolegnia</taxon>
    </lineage>
</organism>
<dbReference type="InterPro" id="IPR032675">
    <property type="entry name" value="LRR_dom_sf"/>
</dbReference>
<keyword evidence="2" id="KW-1185">Reference proteome</keyword>
<dbReference type="AlphaFoldDB" id="A0A067C8M7"/>
<dbReference type="RefSeq" id="XP_012206451.1">
    <property type="nucleotide sequence ID" value="XM_012351061.1"/>
</dbReference>
<name>A0A067C8M7_SAPPC</name>
<evidence type="ECO:0000313" key="2">
    <source>
        <dbReference type="Proteomes" id="UP000030745"/>
    </source>
</evidence>
<reference evidence="1 2" key="1">
    <citation type="journal article" date="2013" name="PLoS Genet.">
        <title>Distinctive expansion of potential virulence genes in the genome of the oomycete fish pathogen Saprolegnia parasitica.</title>
        <authorList>
            <person name="Jiang R.H."/>
            <person name="de Bruijn I."/>
            <person name="Haas B.J."/>
            <person name="Belmonte R."/>
            <person name="Lobach L."/>
            <person name="Christie J."/>
            <person name="van den Ackerveken G."/>
            <person name="Bottin A."/>
            <person name="Bulone V."/>
            <person name="Diaz-Moreno S.M."/>
            <person name="Dumas B."/>
            <person name="Fan L."/>
            <person name="Gaulin E."/>
            <person name="Govers F."/>
            <person name="Grenville-Briggs L.J."/>
            <person name="Horner N.R."/>
            <person name="Levin J.Z."/>
            <person name="Mammella M."/>
            <person name="Meijer H.J."/>
            <person name="Morris P."/>
            <person name="Nusbaum C."/>
            <person name="Oome S."/>
            <person name="Phillips A.J."/>
            <person name="van Rooyen D."/>
            <person name="Rzeszutek E."/>
            <person name="Saraiva M."/>
            <person name="Secombes C.J."/>
            <person name="Seidl M.F."/>
            <person name="Snel B."/>
            <person name="Stassen J.H."/>
            <person name="Sykes S."/>
            <person name="Tripathy S."/>
            <person name="van den Berg H."/>
            <person name="Vega-Arreguin J.C."/>
            <person name="Wawra S."/>
            <person name="Young S.K."/>
            <person name="Zeng Q."/>
            <person name="Dieguez-Uribeondo J."/>
            <person name="Russ C."/>
            <person name="Tyler B.M."/>
            <person name="van West P."/>
        </authorList>
    </citation>
    <scope>NUCLEOTIDE SEQUENCE [LARGE SCALE GENOMIC DNA]</scope>
    <source>
        <strain evidence="1 2">CBS 223.65</strain>
    </source>
</reference>
<dbReference type="EMBL" id="KK583261">
    <property type="protein sequence ID" value="KDO22896.1"/>
    <property type="molecule type" value="Genomic_DNA"/>
</dbReference>
<dbReference type="VEuPathDB" id="FungiDB:SPRG_12033"/>
<accession>A0A067C8M7</accession>
<dbReference type="GeneID" id="24134033"/>
<dbReference type="SUPFAM" id="SSF52047">
    <property type="entry name" value="RNI-like"/>
    <property type="match status" value="1"/>
</dbReference>
<dbReference type="KEGG" id="spar:SPRG_12033"/>
<dbReference type="Proteomes" id="UP000030745">
    <property type="component" value="Unassembled WGS sequence"/>
</dbReference>
<sequence length="342" mass="36793">MCKTPAATTSYLKALPTTHLHTLKVDGGNQYGVDASAIVSWLQGPRAATLSLSCETVIDAPALASAIAGCAHLTSLSVGGLPNVLEALISSPMSLHHITALSVRVHDSQHELAPRLLRKLDRTKVTSFSLHLDGGLNEQIETDVLSTLALCPGLTSLSLYNVHMPPLEDATGVWPQLATVAVRYSVLPRSADEIELLQWLSTSHRLKVVNLDRTQLETESFVELARALPAWMARGLETLSLSDARPTDDDVAVLVVALVLAAGRNKRHLTLDLTENTFTSTTVTLLLTALGACLNVTLHVDEDELDEEIRALGEQHQLVETSPGVFTSPTRASSLWHTSSTT</sequence>
<protein>
    <submittedName>
        <fullName evidence="1">Uncharacterized protein</fullName>
    </submittedName>
</protein>